<evidence type="ECO:0000256" key="7">
    <source>
        <dbReference type="ARBA" id="ARBA00023170"/>
    </source>
</evidence>
<feature type="chain" id="PRO_5046977937" evidence="9">
    <location>
        <begin position="28"/>
        <end position="989"/>
    </location>
</feature>
<dbReference type="SUPFAM" id="SSF56935">
    <property type="entry name" value="Porins"/>
    <property type="match status" value="1"/>
</dbReference>
<dbReference type="EMBL" id="JAJNOC010000005">
    <property type="protein sequence ID" value="MCD2517843.1"/>
    <property type="molecule type" value="Genomic_DNA"/>
</dbReference>
<evidence type="ECO:0000256" key="5">
    <source>
        <dbReference type="ARBA" id="ARBA00022692"/>
    </source>
</evidence>
<dbReference type="InterPro" id="IPR036942">
    <property type="entry name" value="Beta-barrel_TonB_sf"/>
</dbReference>
<evidence type="ECO:0000256" key="6">
    <source>
        <dbReference type="ARBA" id="ARBA00023136"/>
    </source>
</evidence>
<feature type="domain" description="TonB-dependent transporter Oar-like beta-barrel" evidence="11">
    <location>
        <begin position="563"/>
        <end position="845"/>
    </location>
</feature>
<feature type="signal peptide" evidence="9">
    <location>
        <begin position="1"/>
        <end position="27"/>
    </location>
</feature>
<comment type="subcellular location">
    <subcellularLocation>
        <location evidence="1">Cell outer membrane</location>
        <topology evidence="1">Multi-pass membrane protein</topology>
    </subcellularLocation>
</comment>
<keyword evidence="6" id="KW-0472">Membrane</keyword>
<comment type="similarity">
    <text evidence="2">Belongs to the TonB-dependent receptor family.</text>
</comment>
<feature type="domain" description="TonB-dependent receptor plug" evidence="10">
    <location>
        <begin position="118"/>
        <end position="220"/>
    </location>
</feature>
<comment type="caution">
    <text evidence="12">The sequence shown here is derived from an EMBL/GenBank/DDBJ whole genome shotgun (WGS) entry which is preliminary data.</text>
</comment>
<gene>
    <name evidence="12" type="ORF">LQ564_16135</name>
</gene>
<dbReference type="InterPro" id="IPR039426">
    <property type="entry name" value="TonB-dep_rcpt-like"/>
</dbReference>
<dbReference type="Gene3D" id="2.170.130.10">
    <property type="entry name" value="TonB-dependent receptor, plug domain"/>
    <property type="match status" value="1"/>
</dbReference>
<keyword evidence="13" id="KW-1185">Reference proteome</keyword>
<evidence type="ECO:0000259" key="11">
    <source>
        <dbReference type="Pfam" id="PF25183"/>
    </source>
</evidence>
<keyword evidence="9" id="KW-0732">Signal</keyword>
<dbReference type="Pfam" id="PF07715">
    <property type="entry name" value="Plug"/>
    <property type="match status" value="1"/>
</dbReference>
<dbReference type="PANTHER" id="PTHR30069">
    <property type="entry name" value="TONB-DEPENDENT OUTER MEMBRANE RECEPTOR"/>
    <property type="match status" value="1"/>
</dbReference>
<reference evidence="12" key="1">
    <citation type="submission" date="2021-11" db="EMBL/GenBank/DDBJ databases">
        <title>The complete genome of Massilia sp sp. G4R7.</title>
        <authorList>
            <person name="Liu L."/>
            <person name="Yue J."/>
            <person name="Yuan J."/>
            <person name="Yang F."/>
            <person name="Li L."/>
        </authorList>
    </citation>
    <scope>NUCLEOTIDE SEQUENCE</scope>
    <source>
        <strain evidence="12">G4R7</strain>
    </source>
</reference>
<dbReference type="InterPro" id="IPR012910">
    <property type="entry name" value="Plug_dom"/>
</dbReference>
<evidence type="ECO:0000259" key="10">
    <source>
        <dbReference type="Pfam" id="PF07715"/>
    </source>
</evidence>
<dbReference type="PROSITE" id="PS00435">
    <property type="entry name" value="PEROXIDASE_1"/>
    <property type="match status" value="1"/>
</dbReference>
<evidence type="ECO:0000313" key="13">
    <source>
        <dbReference type="Proteomes" id="UP001179361"/>
    </source>
</evidence>
<dbReference type="InterPro" id="IPR057601">
    <property type="entry name" value="Oar-like_b-barrel"/>
</dbReference>
<keyword evidence="8" id="KW-0998">Cell outer membrane</keyword>
<protein>
    <submittedName>
        <fullName evidence="12">TonB-dependent receptor</fullName>
    </submittedName>
</protein>
<accession>A0ABS8Q7W6</accession>
<evidence type="ECO:0000256" key="9">
    <source>
        <dbReference type="SAM" id="SignalP"/>
    </source>
</evidence>
<evidence type="ECO:0000256" key="4">
    <source>
        <dbReference type="ARBA" id="ARBA00022452"/>
    </source>
</evidence>
<dbReference type="InterPro" id="IPR019793">
    <property type="entry name" value="Peroxidases_heam-ligand_BS"/>
</dbReference>
<evidence type="ECO:0000313" key="12">
    <source>
        <dbReference type="EMBL" id="MCD2517843.1"/>
    </source>
</evidence>
<feature type="domain" description="TonB-dependent transporter Oar-like beta-barrel" evidence="11">
    <location>
        <begin position="310"/>
        <end position="562"/>
    </location>
</feature>
<name>A0ABS8Q7W6_9BURK</name>
<keyword evidence="4" id="KW-1134">Transmembrane beta strand</keyword>
<dbReference type="Pfam" id="PF25183">
    <property type="entry name" value="OMP_b-brl_4"/>
    <property type="match status" value="2"/>
</dbReference>
<evidence type="ECO:0000256" key="2">
    <source>
        <dbReference type="ARBA" id="ARBA00009810"/>
    </source>
</evidence>
<evidence type="ECO:0000256" key="8">
    <source>
        <dbReference type="ARBA" id="ARBA00023237"/>
    </source>
</evidence>
<dbReference type="Gene3D" id="2.40.170.20">
    <property type="entry name" value="TonB-dependent receptor, beta-barrel domain"/>
    <property type="match status" value="1"/>
</dbReference>
<organism evidence="12 13">
    <name type="scientific">Massilia phyllostachyos</name>
    <dbReference type="NCBI Taxonomy" id="2898585"/>
    <lineage>
        <taxon>Bacteria</taxon>
        <taxon>Pseudomonadati</taxon>
        <taxon>Pseudomonadota</taxon>
        <taxon>Betaproteobacteria</taxon>
        <taxon>Burkholderiales</taxon>
        <taxon>Oxalobacteraceae</taxon>
        <taxon>Telluria group</taxon>
        <taxon>Massilia</taxon>
    </lineage>
</organism>
<proteinExistence type="inferred from homology"/>
<evidence type="ECO:0000256" key="1">
    <source>
        <dbReference type="ARBA" id="ARBA00004571"/>
    </source>
</evidence>
<dbReference type="PANTHER" id="PTHR30069:SF46">
    <property type="entry name" value="OAR PROTEIN"/>
    <property type="match status" value="1"/>
</dbReference>
<keyword evidence="3" id="KW-0813">Transport</keyword>
<evidence type="ECO:0000256" key="3">
    <source>
        <dbReference type="ARBA" id="ARBA00022448"/>
    </source>
</evidence>
<sequence length="989" mass="107358">MHFTSGRYQRTAAAIAVGMLISSVAIAQSSEGSIYGRAKPGEKITITSVENGSSRTITVEPNGTYNAAKLQPGAYRVESGGVTRNVSVSIGSGTAVDLAGDSVARVVVQGTRSAIDTSTAETSTVFTADQIAALPVARDVNAIAILAPGVVRGDPDLGGGSLPSFGGASVAENGYYINGFDVTNIRNFLSYANLPFEAIGAQQVKSGGYGAEYGRSLGGVISLVTKRGTNTWKGGGSVYFSPESLQASGKNLLDLDPDNAKYKIFRKYNKNEDLSANVYTGGPIIKDKLFIFALVEGRRDTTDSFGQNRSTETKSTQPNGMVKLDFTPNDTHRLEFTGITNKSKYDYIDYIHTGESQDWAGSHVGTPTTGSVNGGGHTLIGKYTGYLTDNFTLSALVGSVDEKLPRTTGYRVAALNCPTVYDVDVTKLGCWNEPFATNARDPNTPEYDEDKRRAFRVDADWVLGAHTLRGGVDSQKFTSSEAGSAFSGGIYWRYLRSATGTVNGVPNAVAPGGNYVRGRISTSTSGEFEVKNDAYYIEDNWKLTDNILLYGGMRWESFDNMNGDGDSFVKADWLRAPRVGFSWDVKGDATTKVYGTAGRYYIPVASNTNIRATRGELSSDTFYTYTGIDPVTAAPLGIKQVGSPLINGDGSLPNPATVADINLKPMSQDEVILGFQQAIVKGWNVGMRGVYRKVNNGMDDYCSHSAFEKWAADNNHPNFDSSTMAQCMMVNPGQDVTLQVDIDNNGKLVPITFPASYIGLEKYTRKYKALEFTLERPFDGKWNLSASYTLSKSFGSAEGYVTSIINQEDAGVSQDFDFPSLTRGSTGYLSNDRRHVLKAYGNYMLNDQMRLGFNATIASGRPVSCVGFVPYDAPDYGDAAGYSTASSFYCLNDKGKSELHNRGTFGRTPWTSSLDMSFAYLPKIGTQKLTLQVDVFNVFNTQKATEYDEIRDYSRATTSAAEGRLNLNWKRPTSYQSPRGVRFTARYEF</sequence>
<keyword evidence="5" id="KW-0812">Transmembrane</keyword>
<dbReference type="RefSeq" id="WP_231059134.1">
    <property type="nucleotide sequence ID" value="NZ_JAJNOC010000005.1"/>
</dbReference>
<dbReference type="InterPro" id="IPR037066">
    <property type="entry name" value="Plug_dom_sf"/>
</dbReference>
<dbReference type="Proteomes" id="UP001179361">
    <property type="component" value="Unassembled WGS sequence"/>
</dbReference>
<keyword evidence="7 12" id="KW-0675">Receptor</keyword>